<evidence type="ECO:0000256" key="4">
    <source>
        <dbReference type="ARBA" id="ARBA00023136"/>
    </source>
</evidence>
<dbReference type="PRINTS" id="PR01435">
    <property type="entry name" value="NPOXDRDTASE5"/>
</dbReference>
<proteinExistence type="predicted"/>
<dbReference type="PANTHER" id="PTHR42829">
    <property type="entry name" value="NADH-UBIQUINONE OXIDOREDUCTASE CHAIN 5"/>
    <property type="match status" value="1"/>
</dbReference>
<evidence type="ECO:0000256" key="3">
    <source>
        <dbReference type="ARBA" id="ARBA00022989"/>
    </source>
</evidence>
<evidence type="ECO:0000313" key="10">
    <source>
        <dbReference type="Proteomes" id="UP000518188"/>
    </source>
</evidence>
<evidence type="ECO:0000256" key="2">
    <source>
        <dbReference type="ARBA" id="ARBA00022692"/>
    </source>
</evidence>
<dbReference type="PANTHER" id="PTHR42829:SF2">
    <property type="entry name" value="NADH-UBIQUINONE OXIDOREDUCTASE CHAIN 5"/>
    <property type="match status" value="1"/>
</dbReference>
<dbReference type="InterPro" id="IPR001516">
    <property type="entry name" value="Proton_antipo_N"/>
</dbReference>
<feature type="transmembrane region" description="Helical" evidence="6">
    <location>
        <begin position="209"/>
        <end position="227"/>
    </location>
</feature>
<feature type="transmembrane region" description="Helical" evidence="6">
    <location>
        <begin position="6"/>
        <end position="22"/>
    </location>
</feature>
<feature type="domain" description="NADH:quinone oxidoreductase/Mrp antiporter transmembrane" evidence="7">
    <location>
        <begin position="135"/>
        <end position="418"/>
    </location>
</feature>
<dbReference type="RefSeq" id="WP_044516942.1">
    <property type="nucleotide sequence ID" value="NZ_HG322951.1"/>
</dbReference>
<dbReference type="Pfam" id="PF00662">
    <property type="entry name" value="Proton_antipo_N"/>
    <property type="match status" value="1"/>
</dbReference>
<feature type="transmembrane region" description="Helical" evidence="6">
    <location>
        <begin position="278"/>
        <end position="299"/>
    </location>
</feature>
<dbReference type="Pfam" id="PF00361">
    <property type="entry name" value="Proton_antipo_M"/>
    <property type="match status" value="1"/>
</dbReference>
<dbReference type="GO" id="GO:0042773">
    <property type="term" value="P:ATP synthesis coupled electron transport"/>
    <property type="evidence" value="ECO:0007669"/>
    <property type="project" value="InterPro"/>
</dbReference>
<feature type="transmembrane region" description="Helical" evidence="6">
    <location>
        <begin position="330"/>
        <end position="351"/>
    </location>
</feature>
<dbReference type="PRINTS" id="PR01434">
    <property type="entry name" value="NADHDHGNASE5"/>
</dbReference>
<organism evidence="9 10">
    <name type="scientific">Mycolicibacterium septicum DSM 44393</name>
    <dbReference type="NCBI Taxonomy" id="1341646"/>
    <lineage>
        <taxon>Bacteria</taxon>
        <taxon>Bacillati</taxon>
        <taxon>Actinomycetota</taxon>
        <taxon>Actinomycetes</taxon>
        <taxon>Mycobacteriales</taxon>
        <taxon>Mycobacteriaceae</taxon>
        <taxon>Mycolicibacterium</taxon>
    </lineage>
</organism>
<dbReference type="InterPro" id="IPR003945">
    <property type="entry name" value="NU5C-like"/>
</dbReference>
<feature type="transmembrane region" description="Helical" evidence="6">
    <location>
        <begin position="181"/>
        <end position="203"/>
    </location>
</feature>
<feature type="transmembrane region" description="Helical" evidence="6">
    <location>
        <begin position="29"/>
        <end position="50"/>
    </location>
</feature>
<comment type="caution">
    <text evidence="9">The sequence shown here is derived from an EMBL/GenBank/DDBJ whole genome shotgun (WGS) entry which is preliminary data.</text>
</comment>
<evidence type="ECO:0000256" key="1">
    <source>
        <dbReference type="ARBA" id="ARBA00004127"/>
    </source>
</evidence>
<dbReference type="GO" id="GO:0015990">
    <property type="term" value="P:electron transport coupled proton transport"/>
    <property type="evidence" value="ECO:0007669"/>
    <property type="project" value="TreeGrafter"/>
</dbReference>
<evidence type="ECO:0000256" key="6">
    <source>
        <dbReference type="SAM" id="Phobius"/>
    </source>
</evidence>
<keyword evidence="3 6" id="KW-1133">Transmembrane helix</keyword>
<reference evidence="9 10" key="1">
    <citation type="submission" date="2020-04" db="EMBL/GenBank/DDBJ databases">
        <title>MicrobeNet Type strains.</title>
        <authorList>
            <person name="Nicholson A.C."/>
        </authorList>
    </citation>
    <scope>NUCLEOTIDE SEQUENCE [LARGE SCALE GENOMIC DNA]</scope>
    <source>
        <strain evidence="9 10">ATCC 700731</strain>
    </source>
</reference>
<dbReference type="GO" id="GO:0003954">
    <property type="term" value="F:NADH dehydrogenase activity"/>
    <property type="evidence" value="ECO:0007669"/>
    <property type="project" value="TreeGrafter"/>
</dbReference>
<feature type="transmembrane region" description="Helical" evidence="6">
    <location>
        <begin position="458"/>
        <end position="480"/>
    </location>
</feature>
<feature type="transmembrane region" description="Helical" evidence="6">
    <location>
        <begin position="85"/>
        <end position="106"/>
    </location>
</feature>
<feature type="transmembrane region" description="Helical" evidence="6">
    <location>
        <begin position="248"/>
        <end position="266"/>
    </location>
</feature>
<dbReference type="GO" id="GO:0016020">
    <property type="term" value="C:membrane"/>
    <property type="evidence" value="ECO:0007669"/>
    <property type="project" value="UniProtKB-SubCell"/>
</dbReference>
<sequence length="626" mass="65198">MTIPIWLVIALPAAGAVVLLLSGRRSDRWGHLLGCATALGAFVLGAVLFAQMLGRDGEHRAIGESLFSWVPVAGLQVDFGLQLDQLSVCFVLLITGVGSLIHIYSIGYMAEDPDRRRFFAYLNLFLAAMLLLVLADNYLGLYAGWEGVGLASYLLIGFWSHKPSAAAAAKKAFVVNRVGDMGLAIALMIMFATIGSISFAGVFSAAPSLSEPTLTAMGLLLLLGACGKSAQVPLQSWLGDAMEGPTPVSALIHAATMVTAGVYLIVRSGPIFDLAPSAQTGVVIVGAVTLLFGAIVGCAKDDIKKALAASTMSQIGYMVLAAGLGPAGYAFAIMHLLTHGFFKAGLFLGAGSVMHAMNDEVNMRRYGGLRKLLPITFATFGLGYLAIIGVPPLAGFFSKDSIIEAALGAGGIRGVILGGAAILGAGITAFYMTRVMLMTFFGEPRWDEKAHPHEAPAVMTWPMILLAVGSVVSGGALAIGGTLSHWLEPVVGAHEAHHAIPAWVVTVMVLAVVAVGIAVAYRMYAQRPVPAEVPDGSALTVAARRDLYGDAFNEAVFMRGGQTLTAALVAVDDKVVDGTAGGLAALVSRTSNGLRQLQTGFARSYALSMLGGAALVVATILAVRLW</sequence>
<evidence type="ECO:0000256" key="5">
    <source>
        <dbReference type="RuleBase" id="RU000320"/>
    </source>
</evidence>
<evidence type="ECO:0000259" key="8">
    <source>
        <dbReference type="Pfam" id="PF00662"/>
    </source>
</evidence>
<comment type="subcellular location">
    <subcellularLocation>
        <location evidence="1">Endomembrane system</location>
        <topology evidence="1">Multi-pass membrane protein</topology>
    </subcellularLocation>
    <subcellularLocation>
        <location evidence="5">Membrane</location>
        <topology evidence="5">Multi-pass membrane protein</topology>
    </subcellularLocation>
</comment>
<dbReference type="Gene3D" id="1.20.5.2700">
    <property type="match status" value="1"/>
</dbReference>
<feature type="transmembrane region" description="Helical" evidence="6">
    <location>
        <begin position="306"/>
        <end position="324"/>
    </location>
</feature>
<accession>A0A7X6RV91</accession>
<protein>
    <submittedName>
        <fullName evidence="9">NADH-quinone oxidoreductase subunit L</fullName>
    </submittedName>
</protein>
<feature type="transmembrane region" description="Helical" evidence="6">
    <location>
        <begin position="372"/>
        <end position="394"/>
    </location>
</feature>
<name>A0A7X6RV91_9MYCO</name>
<keyword evidence="4 6" id="KW-0472">Membrane</keyword>
<dbReference type="NCBIfam" id="TIGR01974">
    <property type="entry name" value="NDH_I_L"/>
    <property type="match status" value="1"/>
</dbReference>
<dbReference type="GO" id="GO:0008137">
    <property type="term" value="F:NADH dehydrogenase (ubiquinone) activity"/>
    <property type="evidence" value="ECO:0007669"/>
    <property type="project" value="InterPro"/>
</dbReference>
<dbReference type="GO" id="GO:0012505">
    <property type="term" value="C:endomembrane system"/>
    <property type="evidence" value="ECO:0007669"/>
    <property type="project" value="UniProtKB-SubCell"/>
</dbReference>
<dbReference type="InterPro" id="IPR001750">
    <property type="entry name" value="ND/Mrp_TM"/>
</dbReference>
<keyword evidence="2 5" id="KW-0812">Transmembrane</keyword>
<feature type="transmembrane region" description="Helical" evidence="6">
    <location>
        <begin position="605"/>
        <end position="625"/>
    </location>
</feature>
<dbReference type="EMBL" id="JAAXPJ010000003">
    <property type="protein sequence ID" value="NKZ11169.1"/>
    <property type="molecule type" value="Genomic_DNA"/>
</dbReference>
<dbReference type="Proteomes" id="UP000518188">
    <property type="component" value="Unassembled WGS sequence"/>
</dbReference>
<evidence type="ECO:0000259" key="7">
    <source>
        <dbReference type="Pfam" id="PF00361"/>
    </source>
</evidence>
<feature type="transmembrane region" description="Helical" evidence="6">
    <location>
        <begin position="414"/>
        <end position="437"/>
    </location>
</feature>
<gene>
    <name evidence="9" type="primary">nuoL</name>
    <name evidence="9" type="ORF">HGA11_09285</name>
</gene>
<feature type="transmembrane region" description="Helical" evidence="6">
    <location>
        <begin position="141"/>
        <end position="160"/>
    </location>
</feature>
<feature type="transmembrane region" description="Helical" evidence="6">
    <location>
        <begin position="118"/>
        <end position="135"/>
    </location>
</feature>
<evidence type="ECO:0000313" key="9">
    <source>
        <dbReference type="EMBL" id="NKZ11169.1"/>
    </source>
</evidence>
<dbReference type="AlphaFoldDB" id="A0A7X6RV91"/>
<dbReference type="InterPro" id="IPR018393">
    <property type="entry name" value="NADHpl_OxRdtase_5_subgr"/>
</dbReference>
<dbReference type="NCBIfam" id="NF005141">
    <property type="entry name" value="PRK06590.1"/>
    <property type="match status" value="1"/>
</dbReference>
<feature type="transmembrane region" description="Helical" evidence="6">
    <location>
        <begin position="500"/>
        <end position="521"/>
    </location>
</feature>
<feature type="domain" description="NADH-Ubiquinone oxidoreductase (complex I) chain 5 N-terminal" evidence="8">
    <location>
        <begin position="69"/>
        <end position="119"/>
    </location>
</feature>